<keyword evidence="2" id="KW-1185">Reference proteome</keyword>
<reference evidence="1 2" key="1">
    <citation type="submission" date="2019-05" db="EMBL/GenBank/DDBJ databases">
        <title>Mikania micrantha, genome provides insights into the molecular mechanism of rapid growth.</title>
        <authorList>
            <person name="Liu B."/>
        </authorList>
    </citation>
    <scope>NUCLEOTIDE SEQUENCE [LARGE SCALE GENOMIC DNA]</scope>
    <source>
        <strain evidence="1">NLD-2019</strain>
        <tissue evidence="1">Leaf</tissue>
    </source>
</reference>
<protein>
    <submittedName>
        <fullName evidence="1">Uncharacterized protein</fullName>
    </submittedName>
</protein>
<accession>A0A5N6LPU2</accession>
<evidence type="ECO:0000313" key="2">
    <source>
        <dbReference type="Proteomes" id="UP000326396"/>
    </source>
</evidence>
<dbReference type="EMBL" id="SZYD01000019">
    <property type="protein sequence ID" value="KAD2394207.1"/>
    <property type="molecule type" value="Genomic_DNA"/>
</dbReference>
<comment type="caution">
    <text evidence="1">The sequence shown here is derived from an EMBL/GenBank/DDBJ whole genome shotgun (WGS) entry which is preliminary data.</text>
</comment>
<proteinExistence type="predicted"/>
<name>A0A5N6LPU2_9ASTR</name>
<sequence length="97" mass="11184">MKSMDQTNCKENPVVKSKIHATKSMIHRHYNKINLEEWELSDVAKWDATVVNDTHRQDKWELNADAEVGCDDRRGMRGRSEMECRCRFAIGGGSRCA</sequence>
<dbReference type="Proteomes" id="UP000326396">
    <property type="component" value="Linkage Group LG9"/>
</dbReference>
<organism evidence="1 2">
    <name type="scientific">Mikania micrantha</name>
    <name type="common">bitter vine</name>
    <dbReference type="NCBI Taxonomy" id="192012"/>
    <lineage>
        <taxon>Eukaryota</taxon>
        <taxon>Viridiplantae</taxon>
        <taxon>Streptophyta</taxon>
        <taxon>Embryophyta</taxon>
        <taxon>Tracheophyta</taxon>
        <taxon>Spermatophyta</taxon>
        <taxon>Magnoliopsida</taxon>
        <taxon>eudicotyledons</taxon>
        <taxon>Gunneridae</taxon>
        <taxon>Pentapetalae</taxon>
        <taxon>asterids</taxon>
        <taxon>campanulids</taxon>
        <taxon>Asterales</taxon>
        <taxon>Asteraceae</taxon>
        <taxon>Asteroideae</taxon>
        <taxon>Heliantheae alliance</taxon>
        <taxon>Eupatorieae</taxon>
        <taxon>Mikania</taxon>
    </lineage>
</organism>
<dbReference type="AlphaFoldDB" id="A0A5N6LPU2"/>
<gene>
    <name evidence="1" type="ORF">E3N88_41184</name>
</gene>
<evidence type="ECO:0000313" key="1">
    <source>
        <dbReference type="EMBL" id="KAD2394207.1"/>
    </source>
</evidence>